<keyword evidence="5" id="KW-0539">Nucleus</keyword>
<accession>A0ABR4IQ27</accession>
<dbReference type="InterPro" id="IPR021858">
    <property type="entry name" value="Fun_TF"/>
</dbReference>
<evidence type="ECO:0000256" key="5">
    <source>
        <dbReference type="ARBA" id="ARBA00023242"/>
    </source>
</evidence>
<keyword evidence="4" id="KW-0804">Transcription</keyword>
<dbReference type="PROSITE" id="PS00463">
    <property type="entry name" value="ZN2_CY6_FUNGAL_1"/>
    <property type="match status" value="1"/>
</dbReference>
<dbReference type="InterPro" id="IPR001138">
    <property type="entry name" value="Zn2Cys6_DnaBD"/>
</dbReference>
<dbReference type="PROSITE" id="PS50048">
    <property type="entry name" value="ZN2_CY6_FUNGAL_2"/>
    <property type="match status" value="1"/>
</dbReference>
<feature type="region of interest" description="Disordered" evidence="6">
    <location>
        <begin position="1"/>
        <end position="24"/>
    </location>
</feature>
<protein>
    <submittedName>
        <fullName evidence="8">Fungal-specific transcription factor domain-containing protein</fullName>
    </submittedName>
</protein>
<evidence type="ECO:0000256" key="3">
    <source>
        <dbReference type="ARBA" id="ARBA00023125"/>
    </source>
</evidence>
<organism evidence="8 9">
    <name type="scientific">Aspergillus pseudoustus</name>
    <dbReference type="NCBI Taxonomy" id="1810923"/>
    <lineage>
        <taxon>Eukaryota</taxon>
        <taxon>Fungi</taxon>
        <taxon>Dikarya</taxon>
        <taxon>Ascomycota</taxon>
        <taxon>Pezizomycotina</taxon>
        <taxon>Eurotiomycetes</taxon>
        <taxon>Eurotiomycetidae</taxon>
        <taxon>Eurotiales</taxon>
        <taxon>Aspergillaceae</taxon>
        <taxon>Aspergillus</taxon>
        <taxon>Aspergillus subgen. Nidulantes</taxon>
    </lineage>
</organism>
<dbReference type="SMART" id="SM00066">
    <property type="entry name" value="GAL4"/>
    <property type="match status" value="1"/>
</dbReference>
<evidence type="ECO:0000259" key="7">
    <source>
        <dbReference type="PROSITE" id="PS50048"/>
    </source>
</evidence>
<dbReference type="PANTHER" id="PTHR37534:SF43">
    <property type="entry name" value="FINGER DOMAIN PROTEIN, PUTATIVE (AFU_ORTHOLOGUE AFUA_1G01850)-RELATED"/>
    <property type="match status" value="1"/>
</dbReference>
<dbReference type="Gene3D" id="4.10.240.10">
    <property type="entry name" value="Zn(2)-C6 fungal-type DNA-binding domain"/>
    <property type="match status" value="1"/>
</dbReference>
<comment type="caution">
    <text evidence="8">The sequence shown here is derived from an EMBL/GenBank/DDBJ whole genome shotgun (WGS) entry which is preliminary data.</text>
</comment>
<name>A0ABR4IQ27_9EURO</name>
<evidence type="ECO:0000256" key="6">
    <source>
        <dbReference type="SAM" id="MobiDB-lite"/>
    </source>
</evidence>
<dbReference type="PRINTS" id="PR00755">
    <property type="entry name" value="AFLATOXINBRP"/>
</dbReference>
<comment type="subcellular location">
    <subcellularLocation>
        <location evidence="1">Nucleus</location>
    </subcellularLocation>
</comment>
<dbReference type="SUPFAM" id="SSF57701">
    <property type="entry name" value="Zn2/Cys6 DNA-binding domain"/>
    <property type="match status" value="1"/>
</dbReference>
<dbReference type="CDD" id="cd00067">
    <property type="entry name" value="GAL4"/>
    <property type="match status" value="1"/>
</dbReference>
<keyword evidence="9" id="KW-1185">Reference proteome</keyword>
<proteinExistence type="predicted"/>
<evidence type="ECO:0000256" key="4">
    <source>
        <dbReference type="ARBA" id="ARBA00023163"/>
    </source>
</evidence>
<dbReference type="InterPro" id="IPR036864">
    <property type="entry name" value="Zn2-C6_fun-type_DNA-bd_sf"/>
</dbReference>
<dbReference type="PANTHER" id="PTHR37534">
    <property type="entry name" value="TRANSCRIPTIONAL ACTIVATOR PROTEIN UGA3"/>
    <property type="match status" value="1"/>
</dbReference>
<evidence type="ECO:0000313" key="8">
    <source>
        <dbReference type="EMBL" id="KAL2829819.1"/>
    </source>
</evidence>
<evidence type="ECO:0000256" key="1">
    <source>
        <dbReference type="ARBA" id="ARBA00004123"/>
    </source>
</evidence>
<feature type="domain" description="Zn(2)-C6 fungal-type" evidence="7">
    <location>
        <begin position="27"/>
        <end position="57"/>
    </location>
</feature>
<keyword evidence="2" id="KW-0805">Transcription regulation</keyword>
<gene>
    <name evidence="8" type="ORF">BJY01DRAFT_261169</name>
</gene>
<dbReference type="Pfam" id="PF11951">
    <property type="entry name" value="Fungal_trans_2"/>
    <property type="match status" value="1"/>
</dbReference>
<dbReference type="Proteomes" id="UP001610446">
    <property type="component" value="Unassembled WGS sequence"/>
</dbReference>
<dbReference type="EMBL" id="JBFXLU010000324">
    <property type="protein sequence ID" value="KAL2829819.1"/>
    <property type="molecule type" value="Genomic_DNA"/>
</dbReference>
<evidence type="ECO:0000256" key="2">
    <source>
        <dbReference type="ARBA" id="ARBA00023015"/>
    </source>
</evidence>
<keyword evidence="3" id="KW-0238">DNA-binding</keyword>
<sequence length="483" mass="52704">MGLDVIRVANNDTSPRPSSGIRRRRDGCTECKRKKVRCDLQKPICTRCLRYPRGCTYTLSIVPDKVSDQLASGLASALLTLRQPTLDPSPLLQSDEAKFYMHVFSTETALRLFPAAPPIFLQSLIAASVETPHLFYALLAAACSHHGRLVGDSSPHSRTLCLRYTTLALSSLNSALQASSEDTMTVTTGTVATAMALCTNDVCNGNMHVWRTHLSGAGHLLAALLDNKKSKHNRYTAQAEEDPYIDCLVKWFTTLDVLAGMSGAQADVLYSERVPWYRPVSTTSTKGTVIDNICGYSLDLVPLLVRISHLVHGGGLDLGSGVETLEVSLIESGLYSLLASPTCTAPESSSSPLPSGLSTAELQNTHSAFVHSSLLHLHRRIQKLPQDDPRVRSDIVNILRSLTAISPSSPANILILWPIFSAGCETSCPAEREFIHERMHHMQKLGLGNFTRAAQLLGDYWGSQTALPWDVYFSALGCEMVLF</sequence>
<dbReference type="Pfam" id="PF00172">
    <property type="entry name" value="Zn_clus"/>
    <property type="match status" value="1"/>
</dbReference>
<reference evidence="8 9" key="1">
    <citation type="submission" date="2024-07" db="EMBL/GenBank/DDBJ databases">
        <title>Section-level genome sequencing and comparative genomics of Aspergillus sections Usti and Cavernicolus.</title>
        <authorList>
            <consortium name="Lawrence Berkeley National Laboratory"/>
            <person name="Nybo J.L."/>
            <person name="Vesth T.C."/>
            <person name="Theobald S."/>
            <person name="Frisvad J.C."/>
            <person name="Larsen T.O."/>
            <person name="Kjaerboelling I."/>
            <person name="Rothschild-Mancinelli K."/>
            <person name="Lyhne E.K."/>
            <person name="Kogle M.E."/>
            <person name="Barry K."/>
            <person name="Clum A."/>
            <person name="Na H."/>
            <person name="Ledsgaard L."/>
            <person name="Lin J."/>
            <person name="Lipzen A."/>
            <person name="Kuo A."/>
            <person name="Riley R."/>
            <person name="Mondo S."/>
            <person name="Labutti K."/>
            <person name="Haridas S."/>
            <person name="Pangalinan J."/>
            <person name="Salamov A.A."/>
            <person name="Simmons B.A."/>
            <person name="Magnuson J.K."/>
            <person name="Chen J."/>
            <person name="Drula E."/>
            <person name="Henrissat B."/>
            <person name="Wiebenga A."/>
            <person name="Lubbers R.J."/>
            <person name="Gomes A.C."/>
            <person name="Makela M.R."/>
            <person name="Stajich J."/>
            <person name="Grigoriev I.V."/>
            <person name="Mortensen U.H."/>
            <person name="De Vries R.P."/>
            <person name="Baker S.E."/>
            <person name="Andersen M.R."/>
        </authorList>
    </citation>
    <scope>NUCLEOTIDE SEQUENCE [LARGE SCALE GENOMIC DNA]</scope>
    <source>
        <strain evidence="8 9">CBS 123904</strain>
    </source>
</reference>
<evidence type="ECO:0000313" key="9">
    <source>
        <dbReference type="Proteomes" id="UP001610446"/>
    </source>
</evidence>